<proteinExistence type="predicted"/>
<name>A0A0K2TPI4_LEPSM</name>
<feature type="non-terminal residue" evidence="1">
    <location>
        <position position="1"/>
    </location>
</feature>
<dbReference type="AlphaFoldDB" id="A0A0K2TPI4"/>
<sequence length="79" mass="8794">KGKEASSCRREPLPPGPFFGSDVLYRTPHDLLWRSPKPTVVPKFVDLVHGENLLARTFLHLSILLSVIVAFNKLCGVLV</sequence>
<dbReference type="EMBL" id="HACA01010562">
    <property type="protein sequence ID" value="CDW27923.1"/>
    <property type="molecule type" value="Transcribed_RNA"/>
</dbReference>
<organism evidence="1">
    <name type="scientific">Lepeophtheirus salmonis</name>
    <name type="common">Salmon louse</name>
    <name type="synonym">Caligus salmonis</name>
    <dbReference type="NCBI Taxonomy" id="72036"/>
    <lineage>
        <taxon>Eukaryota</taxon>
        <taxon>Metazoa</taxon>
        <taxon>Ecdysozoa</taxon>
        <taxon>Arthropoda</taxon>
        <taxon>Crustacea</taxon>
        <taxon>Multicrustacea</taxon>
        <taxon>Hexanauplia</taxon>
        <taxon>Copepoda</taxon>
        <taxon>Siphonostomatoida</taxon>
        <taxon>Caligidae</taxon>
        <taxon>Lepeophtheirus</taxon>
    </lineage>
</organism>
<evidence type="ECO:0000313" key="1">
    <source>
        <dbReference type="EMBL" id="CDW27923.1"/>
    </source>
</evidence>
<accession>A0A0K2TPI4</accession>
<reference evidence="1" key="1">
    <citation type="submission" date="2014-05" db="EMBL/GenBank/DDBJ databases">
        <authorList>
            <person name="Chronopoulou M."/>
        </authorList>
    </citation>
    <scope>NUCLEOTIDE SEQUENCE</scope>
    <source>
        <tissue evidence="1">Whole organism</tissue>
    </source>
</reference>
<protein>
    <submittedName>
        <fullName evidence="1">Uncharacterized protein</fullName>
    </submittedName>
</protein>